<proteinExistence type="predicted"/>
<sequence length="145" mass="16472">MKAHSKQSPVEELLRQADQLISTQKPRAEVYAAMAESLGLAWKDLNNQLEQRKTILKFNTSLHTELEECSAKIIQVENASCENPETIEACQELISRSKSLRKSMLSSFLRCLEEGQTLIEKLEEQRTIDSRPDYGAIQAQFCELA</sequence>
<dbReference type="OrthoDB" id="2152335at2759"/>
<organism evidence="1 2">
    <name type="scientific">Allacma fusca</name>
    <dbReference type="NCBI Taxonomy" id="39272"/>
    <lineage>
        <taxon>Eukaryota</taxon>
        <taxon>Metazoa</taxon>
        <taxon>Ecdysozoa</taxon>
        <taxon>Arthropoda</taxon>
        <taxon>Hexapoda</taxon>
        <taxon>Collembola</taxon>
        <taxon>Symphypleona</taxon>
        <taxon>Sminthuridae</taxon>
        <taxon>Allacma</taxon>
    </lineage>
</organism>
<protein>
    <submittedName>
        <fullName evidence="1">Uncharacterized protein</fullName>
    </submittedName>
</protein>
<gene>
    <name evidence="1" type="ORF">AFUS01_LOCUS30279</name>
</gene>
<reference evidence="1" key="1">
    <citation type="submission" date="2021-06" db="EMBL/GenBank/DDBJ databases">
        <authorList>
            <person name="Hodson N. C."/>
            <person name="Mongue J. A."/>
            <person name="Jaron S. K."/>
        </authorList>
    </citation>
    <scope>NUCLEOTIDE SEQUENCE</scope>
</reference>
<evidence type="ECO:0000313" key="1">
    <source>
        <dbReference type="EMBL" id="CAG7819858.1"/>
    </source>
</evidence>
<dbReference type="AlphaFoldDB" id="A0A8J2LCL6"/>
<dbReference type="EMBL" id="CAJVCH010462039">
    <property type="protein sequence ID" value="CAG7819858.1"/>
    <property type="molecule type" value="Genomic_DNA"/>
</dbReference>
<dbReference type="Proteomes" id="UP000708208">
    <property type="component" value="Unassembled WGS sequence"/>
</dbReference>
<evidence type="ECO:0000313" key="2">
    <source>
        <dbReference type="Proteomes" id="UP000708208"/>
    </source>
</evidence>
<comment type="caution">
    <text evidence="1">The sequence shown here is derived from an EMBL/GenBank/DDBJ whole genome shotgun (WGS) entry which is preliminary data.</text>
</comment>
<name>A0A8J2LCL6_9HEXA</name>
<accession>A0A8J2LCL6</accession>
<keyword evidence="2" id="KW-1185">Reference proteome</keyword>